<evidence type="ECO:0000313" key="2">
    <source>
        <dbReference type="EMBL" id="GGG22106.1"/>
    </source>
</evidence>
<dbReference type="PRINTS" id="PR00081">
    <property type="entry name" value="GDHRDH"/>
</dbReference>
<protein>
    <submittedName>
        <fullName evidence="2">3-oxoacyl-ACP reductase</fullName>
    </submittedName>
</protein>
<comment type="similarity">
    <text evidence="1">Belongs to the short-chain dehydrogenases/reductases (SDR) family.</text>
</comment>
<dbReference type="Gene3D" id="3.40.50.720">
    <property type="entry name" value="NAD(P)-binding Rossmann-like Domain"/>
    <property type="match status" value="1"/>
</dbReference>
<dbReference type="AlphaFoldDB" id="A0A8J2Z8U9"/>
<keyword evidence="3" id="KW-1185">Reference proteome</keyword>
<gene>
    <name evidence="2" type="primary">fabG</name>
    <name evidence="2" type="ORF">GCM10010964_07840</name>
</gene>
<evidence type="ECO:0000256" key="1">
    <source>
        <dbReference type="ARBA" id="ARBA00006484"/>
    </source>
</evidence>
<dbReference type="RefSeq" id="WP_188898679.1">
    <property type="nucleotide sequence ID" value="NZ_BMKS01000002.1"/>
</dbReference>
<accession>A0A8J2Z8U9</accession>
<reference evidence="2 3" key="1">
    <citation type="journal article" date="2014" name="Int. J. Syst. Evol. Microbiol.">
        <title>Complete genome sequence of Corynebacterium casei LMG S-19264T (=DSM 44701T), isolated from a smear-ripened cheese.</title>
        <authorList>
            <consortium name="US DOE Joint Genome Institute (JGI-PGF)"/>
            <person name="Walter F."/>
            <person name="Albersmeier A."/>
            <person name="Kalinowski J."/>
            <person name="Ruckert C."/>
        </authorList>
    </citation>
    <scope>NUCLEOTIDE SEQUENCE [LARGE SCALE GENOMIC DNA]</scope>
    <source>
        <strain evidence="2 3">CGMCC 1.16330</strain>
    </source>
</reference>
<name>A0A8J2Z8U9_9PROT</name>
<dbReference type="EMBL" id="BMKS01000002">
    <property type="protein sequence ID" value="GGG22106.1"/>
    <property type="molecule type" value="Genomic_DNA"/>
</dbReference>
<dbReference type="Proteomes" id="UP000597507">
    <property type="component" value="Unassembled WGS sequence"/>
</dbReference>
<evidence type="ECO:0000313" key="3">
    <source>
        <dbReference type="Proteomes" id="UP000597507"/>
    </source>
</evidence>
<dbReference type="PANTHER" id="PTHR42879">
    <property type="entry name" value="3-OXOACYL-(ACYL-CARRIER-PROTEIN) REDUCTASE"/>
    <property type="match status" value="1"/>
</dbReference>
<dbReference type="InterPro" id="IPR036291">
    <property type="entry name" value="NAD(P)-bd_dom_sf"/>
</dbReference>
<dbReference type="Pfam" id="PF13561">
    <property type="entry name" value="adh_short_C2"/>
    <property type="match status" value="1"/>
</dbReference>
<sequence>MDLRLGGKVALVTGASAGLGRQIARTLAEEGCRLAILARRRHLLEALARELPASAEPLVVVEDICAEGAAERTREAVLGRFGRCDILVNNAGGSRPQSDLGGDEAWAEGMMLNFEAGRRMAHAFIPAMRAQRFGRIVAITGTDEPLIVNTAMPPNGATHIWAKALSRVLGRDGITVNCVPPGRIHSEQIDTRILPGEAAQRAWAEREVPVGYIGDPEDLAVLVAFLCSPRARYITGQVIHVDGGLRRFSH</sequence>
<dbReference type="SUPFAM" id="SSF51735">
    <property type="entry name" value="NAD(P)-binding Rossmann-fold domains"/>
    <property type="match status" value="1"/>
</dbReference>
<dbReference type="PANTHER" id="PTHR42879:SF2">
    <property type="entry name" value="3-OXOACYL-[ACYL-CARRIER-PROTEIN] REDUCTASE FABG"/>
    <property type="match status" value="1"/>
</dbReference>
<dbReference type="InterPro" id="IPR002347">
    <property type="entry name" value="SDR_fam"/>
</dbReference>
<dbReference type="InterPro" id="IPR050259">
    <property type="entry name" value="SDR"/>
</dbReference>
<comment type="caution">
    <text evidence="2">The sequence shown here is derived from an EMBL/GenBank/DDBJ whole genome shotgun (WGS) entry which is preliminary data.</text>
</comment>
<proteinExistence type="inferred from homology"/>
<organism evidence="2 3">
    <name type="scientific">Caldovatus sediminis</name>
    <dbReference type="NCBI Taxonomy" id="2041189"/>
    <lineage>
        <taxon>Bacteria</taxon>
        <taxon>Pseudomonadati</taxon>
        <taxon>Pseudomonadota</taxon>
        <taxon>Alphaproteobacteria</taxon>
        <taxon>Acetobacterales</taxon>
        <taxon>Roseomonadaceae</taxon>
        <taxon>Caldovatus</taxon>
    </lineage>
</organism>